<sequence length="409" mass="44313">MRFITAVIGLAGLAAATPANQQSSQDLGTVLSQYTTLTTFTKLLKKYPDLLLQLPNYDGVTIIAPNNDAFEQIPYSSLKEIWNPDNKDVTVPLLQYHVLQNTVNTADLKPGPIYMRPTLLMDPKFTNVTSGQNILIAKQNNEIVFMSGMGNRVVLVDNDIPFQGGIIHIVDNLLTPPSPIRQTALNFQLNSFLGGLFETHIMPKLSGEKNVTIFAPTDHSLRYVGGSLENADDETLENIMAYHVVPNQVISSTHLANGTKLETMAKDSSGNPEMIVVRQLTNNLYINSAQVQQTDILLANGIMHIISNVLNPEDDSVIPNPTLWSQPAVFPESKVELNPFTSAIPCTANCPVTKTPVKTTHAPTPTPTATPKKTSMHSTRSSEGWAPARATVHVAGAALGIMGAGMALL</sequence>
<reference evidence="4 5" key="1">
    <citation type="journal article" date="2021" name="Nat. Commun.">
        <title>Genetic determinants of endophytism in the Arabidopsis root mycobiome.</title>
        <authorList>
            <person name="Mesny F."/>
            <person name="Miyauchi S."/>
            <person name="Thiergart T."/>
            <person name="Pickel B."/>
            <person name="Atanasova L."/>
            <person name="Karlsson M."/>
            <person name="Huettel B."/>
            <person name="Barry K.W."/>
            <person name="Haridas S."/>
            <person name="Chen C."/>
            <person name="Bauer D."/>
            <person name="Andreopoulos W."/>
            <person name="Pangilinan J."/>
            <person name="LaButti K."/>
            <person name="Riley R."/>
            <person name="Lipzen A."/>
            <person name="Clum A."/>
            <person name="Drula E."/>
            <person name="Henrissat B."/>
            <person name="Kohler A."/>
            <person name="Grigoriev I.V."/>
            <person name="Martin F.M."/>
            <person name="Hacquard S."/>
        </authorList>
    </citation>
    <scope>NUCLEOTIDE SEQUENCE [LARGE SCALE GENOMIC DNA]</scope>
    <source>
        <strain evidence="4 5">MPI-CAGE-CH-0241</strain>
    </source>
</reference>
<organism evidence="4 5">
    <name type="scientific">Thelonectria olida</name>
    <dbReference type="NCBI Taxonomy" id="1576542"/>
    <lineage>
        <taxon>Eukaryota</taxon>
        <taxon>Fungi</taxon>
        <taxon>Dikarya</taxon>
        <taxon>Ascomycota</taxon>
        <taxon>Pezizomycotina</taxon>
        <taxon>Sordariomycetes</taxon>
        <taxon>Hypocreomycetidae</taxon>
        <taxon>Hypocreales</taxon>
        <taxon>Nectriaceae</taxon>
        <taxon>Thelonectria</taxon>
    </lineage>
</organism>
<dbReference type="GO" id="GO:0016236">
    <property type="term" value="P:macroautophagy"/>
    <property type="evidence" value="ECO:0007669"/>
    <property type="project" value="TreeGrafter"/>
</dbReference>
<dbReference type="PROSITE" id="PS50213">
    <property type="entry name" value="FAS1"/>
    <property type="match status" value="2"/>
</dbReference>
<dbReference type="SUPFAM" id="SSF82153">
    <property type="entry name" value="FAS1 domain"/>
    <property type="match status" value="2"/>
</dbReference>
<name>A0A9P9ANF0_9HYPO</name>
<keyword evidence="5" id="KW-1185">Reference proteome</keyword>
<evidence type="ECO:0000256" key="2">
    <source>
        <dbReference type="SAM" id="SignalP"/>
    </source>
</evidence>
<comment type="caution">
    <text evidence="4">The sequence shown here is derived from an EMBL/GenBank/DDBJ whole genome shotgun (WGS) entry which is preliminary data.</text>
</comment>
<dbReference type="PANTHER" id="PTHR10900:SF77">
    <property type="entry name" value="FI19380P1"/>
    <property type="match status" value="1"/>
</dbReference>
<proteinExistence type="predicted"/>
<dbReference type="Pfam" id="PF02469">
    <property type="entry name" value="Fasciclin"/>
    <property type="match status" value="2"/>
</dbReference>
<keyword evidence="2" id="KW-0732">Signal</keyword>
<feature type="signal peptide" evidence="2">
    <location>
        <begin position="1"/>
        <end position="16"/>
    </location>
</feature>
<dbReference type="Proteomes" id="UP000777438">
    <property type="component" value="Unassembled WGS sequence"/>
</dbReference>
<dbReference type="OrthoDB" id="286301at2759"/>
<dbReference type="InterPro" id="IPR050904">
    <property type="entry name" value="Adhesion/Biosynth-related"/>
</dbReference>
<feature type="domain" description="FAS1" evidence="3">
    <location>
        <begin position="24"/>
        <end position="174"/>
    </location>
</feature>
<feature type="chain" id="PRO_5040228711" evidence="2">
    <location>
        <begin position="17"/>
        <end position="409"/>
    </location>
</feature>
<gene>
    <name evidence="4" type="ORF">B0T10DRAFT_64680</name>
</gene>
<dbReference type="Gene3D" id="2.30.180.10">
    <property type="entry name" value="FAS1 domain"/>
    <property type="match status" value="2"/>
</dbReference>
<accession>A0A9P9ANF0</accession>
<feature type="domain" description="FAS1" evidence="3">
    <location>
        <begin position="176"/>
        <end position="310"/>
    </location>
</feature>
<dbReference type="SMART" id="SM00554">
    <property type="entry name" value="FAS1"/>
    <property type="match status" value="2"/>
</dbReference>
<dbReference type="PANTHER" id="PTHR10900">
    <property type="entry name" value="PERIOSTIN-RELATED"/>
    <property type="match status" value="1"/>
</dbReference>
<evidence type="ECO:0000256" key="1">
    <source>
        <dbReference type="SAM" id="MobiDB-lite"/>
    </source>
</evidence>
<feature type="compositionally biased region" description="Low complexity" evidence="1">
    <location>
        <begin position="357"/>
        <end position="373"/>
    </location>
</feature>
<dbReference type="InterPro" id="IPR036378">
    <property type="entry name" value="FAS1_dom_sf"/>
</dbReference>
<evidence type="ECO:0000313" key="4">
    <source>
        <dbReference type="EMBL" id="KAH6887978.1"/>
    </source>
</evidence>
<dbReference type="AlphaFoldDB" id="A0A9P9ANF0"/>
<dbReference type="EMBL" id="JAGPYM010000013">
    <property type="protein sequence ID" value="KAH6887978.1"/>
    <property type="molecule type" value="Genomic_DNA"/>
</dbReference>
<feature type="region of interest" description="Disordered" evidence="1">
    <location>
        <begin position="357"/>
        <end position="387"/>
    </location>
</feature>
<dbReference type="GO" id="GO:0000329">
    <property type="term" value="C:fungal-type vacuole membrane"/>
    <property type="evidence" value="ECO:0007669"/>
    <property type="project" value="TreeGrafter"/>
</dbReference>
<evidence type="ECO:0000313" key="5">
    <source>
        <dbReference type="Proteomes" id="UP000777438"/>
    </source>
</evidence>
<protein>
    <submittedName>
        <fullName evidence="4">FAS1 domain-containing protein</fullName>
    </submittedName>
</protein>
<evidence type="ECO:0000259" key="3">
    <source>
        <dbReference type="PROSITE" id="PS50213"/>
    </source>
</evidence>
<dbReference type="InterPro" id="IPR000782">
    <property type="entry name" value="FAS1_domain"/>
</dbReference>